<dbReference type="AlphaFoldDB" id="Q3KTJ6"/>
<name>Q3KTJ6_SCHJA</name>
<organism evidence="1">
    <name type="scientific">Schistosoma japonicum</name>
    <name type="common">Blood fluke</name>
    <dbReference type="NCBI Taxonomy" id="6182"/>
    <lineage>
        <taxon>Eukaryota</taxon>
        <taxon>Metazoa</taxon>
        <taxon>Spiralia</taxon>
        <taxon>Lophotrochozoa</taxon>
        <taxon>Platyhelminthes</taxon>
        <taxon>Trematoda</taxon>
        <taxon>Digenea</taxon>
        <taxon>Strigeidida</taxon>
        <taxon>Schistosomatoidea</taxon>
        <taxon>Schistosomatidae</taxon>
        <taxon>Schistosoma</taxon>
    </lineage>
</organism>
<reference evidence="1" key="2">
    <citation type="journal article" date="2006" name="PLoS Pathog.">
        <title>New perspectives on host-parasite interplay by comparative transcriptomic and proteomic analyses of Schistosoma japonicum.</title>
        <authorList>
            <person name="Liu F."/>
            <person name="Lu J."/>
            <person name="Hu W."/>
            <person name="Wang S.Y."/>
            <person name="Cui S.J."/>
            <person name="Chi M."/>
            <person name="Yan Q."/>
            <person name="Wang X.R."/>
            <person name="Song H.D."/>
            <person name="Xu X.N."/>
            <person name="Wang J.J."/>
            <person name="Zhang X.L."/>
            <person name="Zhang X."/>
            <person name="Wang Z.Q."/>
            <person name="Xue C.L."/>
            <person name="Brindley P.J."/>
            <person name="McManus D.P."/>
            <person name="Yang P.Y."/>
            <person name="Feng Z."/>
            <person name="Chen Z."/>
            <person name="Han Z.G."/>
        </authorList>
    </citation>
    <scope>NUCLEOTIDE SEQUENCE</scope>
</reference>
<evidence type="ECO:0000313" key="1">
    <source>
        <dbReference type="EMBL" id="ABA40818.1"/>
    </source>
</evidence>
<protein>
    <submittedName>
        <fullName evidence="1">SJCHGC04340 protein</fullName>
    </submittedName>
</protein>
<dbReference type="EMBL" id="AY915295">
    <property type="protein sequence ID" value="ABA40818.1"/>
    <property type="molecule type" value="mRNA"/>
</dbReference>
<sequence length="77" mass="8642">LILFKQSWVVFDPNKVVGQSSSRFIPVSSLLQFNSISFITTTIYIASGVFTNFSRSLEGNCNSIIINELSHIFLIIQ</sequence>
<proteinExistence type="evidence at transcript level"/>
<reference evidence="1" key="1">
    <citation type="submission" date="2005-01" db="EMBL/GenBank/DDBJ databases">
        <authorList>
            <person name="Han Z."/>
        </authorList>
    </citation>
    <scope>NUCLEOTIDE SEQUENCE</scope>
</reference>
<feature type="non-terminal residue" evidence="1">
    <location>
        <position position="1"/>
    </location>
</feature>
<accession>Q3KTJ6</accession>